<dbReference type="SUPFAM" id="SSF51120">
    <property type="entry name" value="beta-Roll"/>
    <property type="match status" value="1"/>
</dbReference>
<dbReference type="Pfam" id="PF00353">
    <property type="entry name" value="HemolysinCabind"/>
    <property type="match status" value="1"/>
</dbReference>
<dbReference type="PRINTS" id="PR00313">
    <property type="entry name" value="CABNDNGRPT"/>
</dbReference>
<feature type="compositionally biased region" description="Polar residues" evidence="1">
    <location>
        <begin position="164"/>
        <end position="176"/>
    </location>
</feature>
<feature type="domain" description="Bacterial Ig-like" evidence="4">
    <location>
        <begin position="243"/>
        <end position="341"/>
    </location>
</feature>
<keyword evidence="6" id="KW-1185">Reference proteome</keyword>
<evidence type="ECO:0000259" key="2">
    <source>
        <dbReference type="Pfam" id="PF17936"/>
    </source>
</evidence>
<dbReference type="InterPro" id="IPR001343">
    <property type="entry name" value="Hemolysn_Ca-bd"/>
</dbReference>
<feature type="domain" description="Bacterial Ig" evidence="2">
    <location>
        <begin position="169"/>
        <end position="237"/>
    </location>
</feature>
<evidence type="ECO:0000313" key="5">
    <source>
        <dbReference type="EMBL" id="MBB3927098.1"/>
    </source>
</evidence>
<feature type="region of interest" description="Disordered" evidence="1">
    <location>
        <begin position="157"/>
        <end position="176"/>
    </location>
</feature>
<dbReference type="InterPro" id="IPR044016">
    <property type="entry name" value="Big_13"/>
</dbReference>
<dbReference type="PROSITE" id="PS00330">
    <property type="entry name" value="HEMOLYSIN_CALCIUM"/>
    <property type="match status" value="2"/>
</dbReference>
<feature type="domain" description="Bacterial Ig-like" evidence="3">
    <location>
        <begin position="793"/>
        <end position="888"/>
    </location>
</feature>
<dbReference type="Pfam" id="PF17936">
    <property type="entry name" value="Big_6"/>
    <property type="match status" value="1"/>
</dbReference>
<protein>
    <submittedName>
        <fullName evidence="5">Uncharacterized protein</fullName>
    </submittedName>
</protein>
<reference evidence="5 6" key="1">
    <citation type="submission" date="2020-08" db="EMBL/GenBank/DDBJ databases">
        <title>Genomic Encyclopedia of Type Strains, Phase IV (KMG-IV): sequencing the most valuable type-strain genomes for metagenomic binning, comparative biology and taxonomic classification.</title>
        <authorList>
            <person name="Goeker M."/>
        </authorList>
    </citation>
    <scope>NUCLEOTIDE SEQUENCE [LARGE SCALE GENOMIC DNA]</scope>
    <source>
        <strain evidence="5 6">DSM 26189</strain>
    </source>
</reference>
<evidence type="ECO:0000256" key="1">
    <source>
        <dbReference type="SAM" id="MobiDB-lite"/>
    </source>
</evidence>
<proteinExistence type="predicted"/>
<gene>
    <name evidence="5" type="ORF">GGR43_002821</name>
</gene>
<organism evidence="5 6">
    <name type="scientific">Sphingobium jiangsuense</name>
    <dbReference type="NCBI Taxonomy" id="870476"/>
    <lineage>
        <taxon>Bacteria</taxon>
        <taxon>Pseudomonadati</taxon>
        <taxon>Pseudomonadota</taxon>
        <taxon>Alphaproteobacteria</taxon>
        <taxon>Sphingomonadales</taxon>
        <taxon>Sphingomonadaceae</taxon>
        <taxon>Sphingobium</taxon>
    </lineage>
</organism>
<comment type="caution">
    <text evidence="5">The sequence shown here is derived from an EMBL/GenBank/DDBJ whole genome shotgun (WGS) entry which is preliminary data.</text>
</comment>
<dbReference type="EMBL" id="JACIDT010000009">
    <property type="protein sequence ID" value="MBB3927098.1"/>
    <property type="molecule type" value="Genomic_DNA"/>
</dbReference>
<sequence>MALVARIASKSGKPVRVVALRKGINKLVADSDAVIDVVDEATGKTVDQAQFVRNGTDVSVSVPDALFAATADMAGQEAGAGAATAAGDDAAAASAGAGAGAGAGEGAGGGSGLAYGLLGAAALGGLVAAAAGGGGGSKTPPDTTAPTAPTGLALAAADDSGASNSDRVTSQTSGLTITGSAEANSTVTIRNGSTVIGTGTANGSGAFSIDVSLAQGEHNLTAVATDAAGNASPASAALAIKVDTTAPSVAITSSADTLLGAQTATLTFTFSEAPTGFTESDVTVTGGGISNLAVTPGSDGKVYTATLTPGATQAGNLAVSIAGGAFADTAGNASTAASHTIAFDPGVSGQAIDGYIANALVFRDSNDNGEWDHESFTDANGNGLYDEGEDYQDLDGNGRFTAEYATRTDPQGNFTGLYGSGRIVLTPLADSVDIATGLPFTGKLTAPDGSSVVTPLTTIVEALARTGISAEQAETQVKAALGLSSTVDLRTFDPIATAARAGDATALADAVAVHKAAVQVANILTVMASATQAAQAAGGAQAGIDAAVSVIAGQIGSTGAVDLASAALIDQIVQTAASDSGSAGASSALQAQAGALGSSLSNVNTAVGAASGEGAANTLAAITTAQIVAQETLASDVGTAISTNAPLDSSGYQGDALTGKLDDASTQVGTVIQSEPVAPGALAAPDKPTVDDGARISAGELADNVVVTVTYPAGAGAVAGDTLQLMLGGTVLKSATLTAGDISTGAVAFILTAADLGADGAKTIAARFVSAGGTVGKESAPAIVTLDTQTATPTGLALAAADDSGASSADGITSQSSGLTITGTAEANATVVLSEGATVLGTGVADAAGRFSIDVALAQGTHSIIATATDISGNVSTPSTALAITVDTSAPAAPAGLTASEGPLLTVVEAADGTTITGTTEAGTAVALTLTNGSQTLVKQAAVSGTSFTVTLTAAEVAQLGEGYVRYSAVATDAAGNSSAPSLTGQYLYTTQPIVAPDVRIDDSNSPVVQEDDGGIAGVTPLHGGGFAVHWIIDGDRDGDGDAIAIQRFAADGSKQGGIMLLQGISDDLVANAGDNATYDLAALANGGYALGYSLTQESFARPVNLGYLPGGVYLSAPIVGKPTEIFINSAPSSATYALSGTGNDGLPKTVALTVSDGSIIISPEILDQFSVDNRFTFVVNGLTPGQTFSGGIEVQEDLRYDLSEDLQIISGNGIVLESGVGVLGTGSGGRVEAFRIDSFSGTPTSVFIRLVPTIGATAIAGVAGAVLMPDGAAIIPVSADEDGVFRVPPAILSVLGEHDYQAFLIVNGLTAGSTLTGMVGVREGIAIPEGVFVQTFDANGAAVGGGVRVDGGPAPFLGDDEDDATVKVTALHGGGFVVNWVVDADGDGDADGLAVQRFAADGGKQGGIMLLDVPEDLLDRLDDVGSYDLHALANGGYALAYSLDLEEVHNYVAMTQNGNIPIVGRPVEITVNSTGNPTYAILGTGNDGNPKSIAVTPVDGTIRITQDILDQFAVDNRLTLAVNGLASGQSAGVDIRALADVGYDLSAPLQAVTSSRLVENGTGVIAAPGGRAEVFHIDSTTDTPGPVTMLLVLPYGVGSIDLTGIPHVVLPGEMILLTGVTPDSNGDYRVPQAILNQLWDQDFSAALLVGGQTDGGTVTGTVGVREAIPHAEGVYVHSFDANGALLPGSGERLDGPAHPFANGNDFAVRVTPLDNGGYVVNWLVDQNGDGDGDGFAIQRFAADGSKDGGVVVLQGLADSLLRSDDIDSFDLQALDNGGYVLTYVAEMNEVDRPLFFNGPASTGPIIGRPTDISFSGSIGGATIMLHGTGNDGLAKAVQLYPDGTHVQITQEILDQFGIDNRFTLAVSGLPAGQQVAAYYTALEDVRYDTTAALQDVSISRATLQLAPNIFGAVLSVPDGRVESFHIDAMGGTPTAVNLMINPVEPGSITIPGITPAPNGTLTISGITPDGNGVYHVPQAVLDQLGEQDAQISLILIGLPSGSEVSATLGVRESIPLPEGVHVQTFDANGHAVSDSLHLTGTAGADMLVGGDGDDVLTGLAGDDVLIGGAGRDVLTGGEGADLFVLDAPGGQSLSMADLITDFQAGTDHFRLPGGIQFGDLTIVQGDPGSNGAAAGDSLIVYTASGDILAHLANTDAAAITQASFL</sequence>
<dbReference type="InterPro" id="IPR011049">
    <property type="entry name" value="Serralysin-like_metalloprot_C"/>
</dbReference>
<evidence type="ECO:0000259" key="3">
    <source>
        <dbReference type="Pfam" id="PF19077"/>
    </source>
</evidence>
<dbReference type="Gene3D" id="2.150.10.10">
    <property type="entry name" value="Serralysin-like metalloprotease, C-terminal"/>
    <property type="match status" value="1"/>
</dbReference>
<dbReference type="InterPro" id="IPR041498">
    <property type="entry name" value="Big_6"/>
</dbReference>
<dbReference type="GO" id="GO:0005509">
    <property type="term" value="F:calcium ion binding"/>
    <property type="evidence" value="ECO:0007669"/>
    <property type="project" value="InterPro"/>
</dbReference>
<dbReference type="Gene3D" id="2.60.40.10">
    <property type="entry name" value="Immunoglobulins"/>
    <property type="match status" value="3"/>
</dbReference>
<name>A0A7W6BQU6_9SPHN</name>
<evidence type="ECO:0000259" key="4">
    <source>
        <dbReference type="Pfam" id="PF19078"/>
    </source>
</evidence>
<evidence type="ECO:0000313" key="6">
    <source>
        <dbReference type="Proteomes" id="UP000571950"/>
    </source>
</evidence>
<accession>A0A7W6BQU6</accession>
<dbReference type="Proteomes" id="UP000571950">
    <property type="component" value="Unassembled WGS sequence"/>
</dbReference>
<dbReference type="InterPro" id="IPR018511">
    <property type="entry name" value="Hemolysin-typ_Ca-bd_CS"/>
</dbReference>
<dbReference type="Pfam" id="PF19078">
    <property type="entry name" value="Big_12"/>
    <property type="match status" value="1"/>
</dbReference>
<dbReference type="RefSeq" id="WP_188072593.1">
    <property type="nucleotide sequence ID" value="NZ_JACIDT010000009.1"/>
</dbReference>
<dbReference type="Pfam" id="PF19077">
    <property type="entry name" value="Big_13"/>
    <property type="match status" value="1"/>
</dbReference>
<dbReference type="NCBIfam" id="NF033510">
    <property type="entry name" value="Ca_tandemer"/>
    <property type="match status" value="3"/>
</dbReference>
<dbReference type="InterPro" id="IPR013783">
    <property type="entry name" value="Ig-like_fold"/>
</dbReference>
<dbReference type="InterPro" id="IPR044048">
    <property type="entry name" value="Big_12"/>
</dbReference>